<dbReference type="InterPro" id="IPR012677">
    <property type="entry name" value="Nucleotide-bd_a/b_plait_sf"/>
</dbReference>
<dbReference type="SMART" id="SM00360">
    <property type="entry name" value="RRM"/>
    <property type="match status" value="1"/>
</dbReference>
<dbReference type="GO" id="GO:0003723">
    <property type="term" value="F:RNA binding"/>
    <property type="evidence" value="ECO:0007669"/>
    <property type="project" value="UniProtKB-UniRule"/>
</dbReference>
<evidence type="ECO:0000313" key="8">
    <source>
        <dbReference type="Proteomes" id="UP000557509"/>
    </source>
</evidence>
<dbReference type="PANTHER" id="PTHR23139">
    <property type="entry name" value="RNA-BINDING PROTEIN"/>
    <property type="match status" value="1"/>
</dbReference>
<dbReference type="VEuPathDB" id="ToxoDB:TGME49_319850"/>
<dbReference type="PRINTS" id="PR01228">
    <property type="entry name" value="EGGSHELL"/>
</dbReference>
<evidence type="ECO:0000256" key="5">
    <source>
        <dbReference type="SAM" id="MobiDB-lite"/>
    </source>
</evidence>
<dbReference type="InterPro" id="IPR000504">
    <property type="entry name" value="RRM_dom"/>
</dbReference>
<feature type="region of interest" description="Disordered" evidence="5">
    <location>
        <begin position="1"/>
        <end position="81"/>
    </location>
</feature>
<feature type="compositionally biased region" description="Basic and acidic residues" evidence="5">
    <location>
        <begin position="1"/>
        <end position="10"/>
    </location>
</feature>
<feature type="region of interest" description="Disordered" evidence="5">
    <location>
        <begin position="158"/>
        <end position="217"/>
    </location>
</feature>
<keyword evidence="2 4" id="KW-0694">RNA-binding</keyword>
<gene>
    <name evidence="7" type="ORF">TGRH88_007340</name>
</gene>
<evidence type="ECO:0000256" key="3">
    <source>
        <dbReference type="ARBA" id="ARBA00023187"/>
    </source>
</evidence>
<feature type="domain" description="RRM" evidence="6">
    <location>
        <begin position="274"/>
        <end position="360"/>
    </location>
</feature>
<evidence type="ECO:0000259" key="6">
    <source>
        <dbReference type="PROSITE" id="PS50102"/>
    </source>
</evidence>
<evidence type="ECO:0000256" key="1">
    <source>
        <dbReference type="ARBA" id="ARBA00022664"/>
    </source>
</evidence>
<feature type="compositionally biased region" description="Gly residues" evidence="5">
    <location>
        <begin position="55"/>
        <end position="65"/>
    </location>
</feature>
<feature type="compositionally biased region" description="Gly residues" evidence="5">
    <location>
        <begin position="175"/>
        <end position="189"/>
    </location>
</feature>
<feature type="compositionally biased region" description="Basic and acidic residues" evidence="5">
    <location>
        <begin position="196"/>
        <end position="208"/>
    </location>
</feature>
<sequence length="502" mass="52187">MGMEDGREPYSSRGMPPNGDRYGRDAWRGGGRDRDARGPRSRDSFRGDREYRGDYYGGYGPGSSSGGPQSDRGYGGGGYGGGGGGYGGGGGGYGGGGGGYGGGGGGYGGGGGGYGAGGGGYGAGGGGYGAGGGGYGAGGGGGGYGAGGGNSGGYGSGYGGGRSGREKHRSRSRSPGGGGAAGGGKGARGGQPKPRRNPDISTSHERSRSRERRRRRMQAECIRRAGGFQKLADSEGHEPIRLFWDGFQWVAKTGAASTQAGSDAATMNSTRKLRRLYFGNLPLHLGLTESTFQDVVWNEMKNRGFCSNPEANPVLYVWFAKDKGNYGFVEFATVEETERALTMDGMLCMGIPLKVSRPNDYSTTSSAQTQAMSVMGHQAAAMLIGQLAAPGGPPAGTTRFLRIMQIVDPSTLKEQEEYDDLLEDVKEGCEKAGKIVNAVVISPKVKDQVPFELCDIILEFSTPQEVDACVVTMAGRKYMGKPLAMVRLEETSFAQYIAPLLQ</sequence>
<dbReference type="Gene3D" id="3.30.70.330">
    <property type="match status" value="2"/>
</dbReference>
<name>A0A7J6KE66_TOXGO</name>
<dbReference type="PROSITE" id="PS50102">
    <property type="entry name" value="RRM"/>
    <property type="match status" value="1"/>
</dbReference>
<dbReference type="GO" id="GO:0008380">
    <property type="term" value="P:RNA splicing"/>
    <property type="evidence" value="ECO:0007669"/>
    <property type="project" value="UniProtKB-KW"/>
</dbReference>
<keyword evidence="8" id="KW-1185">Reference proteome</keyword>
<dbReference type="AlphaFoldDB" id="A0A7J6KE66"/>
<proteinExistence type="predicted"/>
<comment type="caution">
    <text evidence="7">The sequence shown here is derived from an EMBL/GenBank/DDBJ whole genome shotgun (WGS) entry which is preliminary data.</text>
</comment>
<protein>
    <submittedName>
        <fullName evidence="7">Splicing factor U2AF family SnRNP auxilary factor large subunit, RRM domain-containing protein</fullName>
    </submittedName>
</protein>
<dbReference type="SUPFAM" id="SSF54928">
    <property type="entry name" value="RNA-binding domain, RBD"/>
    <property type="match status" value="1"/>
</dbReference>
<keyword evidence="1" id="KW-0507">mRNA processing</keyword>
<evidence type="ECO:0000256" key="2">
    <source>
        <dbReference type="ARBA" id="ARBA00022884"/>
    </source>
</evidence>
<keyword evidence="3" id="KW-0508">mRNA splicing</keyword>
<organism evidence="7 8">
    <name type="scientific">Toxoplasma gondii</name>
    <dbReference type="NCBI Taxonomy" id="5811"/>
    <lineage>
        <taxon>Eukaryota</taxon>
        <taxon>Sar</taxon>
        <taxon>Alveolata</taxon>
        <taxon>Apicomplexa</taxon>
        <taxon>Conoidasida</taxon>
        <taxon>Coccidia</taxon>
        <taxon>Eucoccidiorida</taxon>
        <taxon>Eimeriorina</taxon>
        <taxon>Sarcocystidae</taxon>
        <taxon>Toxoplasma</taxon>
    </lineage>
</organism>
<reference evidence="7 8" key="1">
    <citation type="submission" date="2020-03" db="EMBL/GenBank/DDBJ databases">
        <title>Genome sequence of Toxoplasma gondii RH-88 strain.</title>
        <authorList>
            <person name="Lorenzi H.A."/>
            <person name="Venepally P."/>
            <person name="Rozenberg A."/>
            <person name="Sibley D."/>
        </authorList>
    </citation>
    <scope>NUCLEOTIDE SEQUENCE [LARGE SCALE GENOMIC DNA]</scope>
    <source>
        <strain evidence="7 8">RH-88</strain>
    </source>
</reference>
<dbReference type="GO" id="GO:0006397">
    <property type="term" value="P:mRNA processing"/>
    <property type="evidence" value="ECO:0007669"/>
    <property type="project" value="UniProtKB-KW"/>
</dbReference>
<dbReference type="Proteomes" id="UP000557509">
    <property type="component" value="Unassembled WGS sequence"/>
</dbReference>
<feature type="compositionally biased region" description="Basic and acidic residues" evidence="5">
    <location>
        <begin position="21"/>
        <end position="53"/>
    </location>
</feature>
<dbReference type="CDD" id="cd12232">
    <property type="entry name" value="RRM3_U2AF65"/>
    <property type="match status" value="1"/>
</dbReference>
<accession>A0A7J6KE66</accession>
<dbReference type="EMBL" id="JAAUHK010000189">
    <property type="protein sequence ID" value="KAF4644919.1"/>
    <property type="molecule type" value="Genomic_DNA"/>
</dbReference>
<evidence type="ECO:0000313" key="7">
    <source>
        <dbReference type="EMBL" id="KAF4644919.1"/>
    </source>
</evidence>
<dbReference type="InterPro" id="IPR035979">
    <property type="entry name" value="RBD_domain_sf"/>
</dbReference>
<evidence type="ECO:0000256" key="4">
    <source>
        <dbReference type="PROSITE-ProRule" id="PRU00176"/>
    </source>
</evidence>